<reference evidence="1 2" key="1">
    <citation type="submission" date="2016-11" db="EMBL/GenBank/DDBJ databases">
        <authorList>
            <person name="Jaros S."/>
            <person name="Januszkiewicz K."/>
            <person name="Wedrychowicz H."/>
        </authorList>
    </citation>
    <scope>NUCLEOTIDE SEQUENCE [LARGE SCALE GENOMIC DNA]</scope>
</reference>
<dbReference type="AlphaFoldDB" id="A0A2X0LWB0"/>
<accession>A0A2X0LWB0</accession>
<sequence>MRQERKVPFSLVDLDRLILGDHTRSRTRRIEQNPIESTDDAWEFTTVDVGDDDVTATQSSDVTTETLDATSTRIIGPDFSRVAHQSGHVRRLTTRCGRHIEHAFVGLGIERDDGEEGRSGLEDVLTREVFGRRSYGNSSAGEDLKTDF</sequence>
<name>A0A2X0LWB0_9BASI</name>
<evidence type="ECO:0000313" key="2">
    <source>
        <dbReference type="Proteomes" id="UP000249464"/>
    </source>
</evidence>
<dbReference type="Proteomes" id="UP000249464">
    <property type="component" value="Unassembled WGS sequence"/>
</dbReference>
<protein>
    <submittedName>
        <fullName evidence="1">BQ5605_C012g06854 protein</fullName>
    </submittedName>
</protein>
<keyword evidence="2" id="KW-1185">Reference proteome</keyword>
<gene>
    <name evidence="1" type="primary">BQ5605_C012g06854</name>
    <name evidence="1" type="ORF">BQ5605_C012G06854</name>
</gene>
<proteinExistence type="predicted"/>
<evidence type="ECO:0000313" key="1">
    <source>
        <dbReference type="EMBL" id="SGY16355.1"/>
    </source>
</evidence>
<organism evidence="1 2">
    <name type="scientific">Microbotryum silenes-dioicae</name>
    <dbReference type="NCBI Taxonomy" id="796604"/>
    <lineage>
        <taxon>Eukaryota</taxon>
        <taxon>Fungi</taxon>
        <taxon>Dikarya</taxon>
        <taxon>Basidiomycota</taxon>
        <taxon>Pucciniomycotina</taxon>
        <taxon>Microbotryomycetes</taxon>
        <taxon>Microbotryales</taxon>
        <taxon>Microbotryaceae</taxon>
        <taxon>Microbotryum</taxon>
    </lineage>
</organism>
<dbReference type="EMBL" id="FQNC01000014">
    <property type="protein sequence ID" value="SGY16355.1"/>
    <property type="molecule type" value="Genomic_DNA"/>
</dbReference>